<dbReference type="SUPFAM" id="SSF49899">
    <property type="entry name" value="Concanavalin A-like lectins/glucanases"/>
    <property type="match status" value="1"/>
</dbReference>
<protein>
    <recommendedName>
        <fullName evidence="2 3">BACON domain-containing protein</fullName>
    </recommendedName>
</protein>
<dbReference type="GO" id="GO:0005975">
    <property type="term" value="P:carbohydrate metabolic process"/>
    <property type="evidence" value="ECO:0007669"/>
    <property type="project" value="UniProtKB-ARBA"/>
</dbReference>
<dbReference type="Proteomes" id="UP000823619">
    <property type="component" value="Unassembled WGS sequence"/>
</dbReference>
<feature type="domain" description="BACON" evidence="3">
    <location>
        <begin position="31"/>
        <end position="113"/>
    </location>
</feature>
<reference evidence="4" key="1">
    <citation type="submission" date="2020-10" db="EMBL/GenBank/DDBJ databases">
        <authorList>
            <person name="Gilroy R."/>
        </authorList>
    </citation>
    <scope>NUCLEOTIDE SEQUENCE</scope>
    <source>
        <strain evidence="4">D5-748</strain>
    </source>
</reference>
<dbReference type="InterPro" id="IPR013783">
    <property type="entry name" value="Ig-like_fold"/>
</dbReference>
<reference evidence="4" key="2">
    <citation type="journal article" date="2021" name="PeerJ">
        <title>Extensive microbial diversity within the chicken gut microbiome revealed by metagenomics and culture.</title>
        <authorList>
            <person name="Gilroy R."/>
            <person name="Ravi A."/>
            <person name="Getino M."/>
            <person name="Pursley I."/>
            <person name="Horton D.L."/>
            <person name="Alikhan N.F."/>
            <person name="Baker D."/>
            <person name="Gharbi K."/>
            <person name="Hall N."/>
            <person name="Watson M."/>
            <person name="Adriaenssens E.M."/>
            <person name="Foster-Nyarko E."/>
            <person name="Jarju S."/>
            <person name="Secka A."/>
            <person name="Antonio M."/>
            <person name="Oren A."/>
            <person name="Chaudhuri R.R."/>
            <person name="La Ragione R."/>
            <person name="Hildebrand F."/>
            <person name="Pallen M.J."/>
        </authorList>
    </citation>
    <scope>NUCLEOTIDE SEQUENCE</scope>
    <source>
        <strain evidence="4">D5-748</strain>
    </source>
</reference>
<organism evidence="4 5">
    <name type="scientific">Candidatus Cryptobacteroides merdavium</name>
    <dbReference type="NCBI Taxonomy" id="2840769"/>
    <lineage>
        <taxon>Bacteria</taxon>
        <taxon>Pseudomonadati</taxon>
        <taxon>Bacteroidota</taxon>
        <taxon>Bacteroidia</taxon>
        <taxon>Bacteroidales</taxon>
        <taxon>Candidatus Cryptobacteroides</taxon>
    </lineage>
</organism>
<feature type="chain" id="PRO_5038430513" description="BACON domain-containing protein" evidence="1">
    <location>
        <begin position="16"/>
        <end position="551"/>
    </location>
</feature>
<comment type="caution">
    <text evidence="4">The sequence shown here is derived from an EMBL/GenBank/DDBJ whole genome shotgun (WGS) entry which is preliminary data.</text>
</comment>
<name>A0A9D9EC63_9BACT</name>
<dbReference type="Pfam" id="PF13004">
    <property type="entry name" value="BACON"/>
    <property type="match status" value="1"/>
</dbReference>
<dbReference type="GO" id="GO:0004553">
    <property type="term" value="F:hydrolase activity, hydrolyzing O-glycosyl compounds"/>
    <property type="evidence" value="ECO:0007669"/>
    <property type="project" value="UniProtKB-ARBA"/>
</dbReference>
<evidence type="ECO:0000313" key="5">
    <source>
        <dbReference type="Proteomes" id="UP000823619"/>
    </source>
</evidence>
<evidence type="ECO:0000259" key="2">
    <source>
        <dbReference type="Pfam" id="PF13004"/>
    </source>
</evidence>
<evidence type="ECO:0000313" key="4">
    <source>
        <dbReference type="EMBL" id="MBO8445054.1"/>
    </source>
</evidence>
<evidence type="ECO:0000256" key="1">
    <source>
        <dbReference type="SAM" id="SignalP"/>
    </source>
</evidence>
<dbReference type="CDD" id="cd14948">
    <property type="entry name" value="BACON"/>
    <property type="match status" value="1"/>
</dbReference>
<feature type="signal peptide" evidence="1">
    <location>
        <begin position="1"/>
        <end position="15"/>
    </location>
</feature>
<proteinExistence type="predicted"/>
<feature type="domain" description="BACON" evidence="2">
    <location>
        <begin position="153"/>
        <end position="208"/>
    </location>
</feature>
<sequence>MKKIFLFAAALFAFAACEETPVDNTPGGDKISIAPEKKTFSPQGGSQQVVVTSTGDWTLTAEDAGEWITVDATSGADGDIVTFDVKANTENQELSAVYTFRCGEATATFTAILSSSEAKTLELTSPSEVEVPYTTEEIQVQLSTNANYRSLEASVSSEAQDWLSYRVSLEGETEGTATMVFSLLPNKDRDSRSGSITISTEGAEPVTVDVIQRAQPVITPEKSEYVLALEGGSVSIPVDANVGYDVDVVYDEGVSEWLKYKGNESGAEVFSADASESNRYATVTFTETDPIEGIDPLVASVRVRQTPPALITKALDMTGARAYPAVWGEETKKALTGMTEFTLEALVRADNFKSAGSLSTIMGIEDHFLVRVGDATIPSNRLQIASSSNVTDPAANLETGKWYHIAVTYSSPAHVVTYINGEKVIDGYCGRTSVNFGVDHNDETGYYVTRCFWVGYAYEPARDFEGLMSELRIWDRALTEEEINAENHFYTVDPQSEGLLCYWKLDDGEGNIFKDYTGNGNDLTGEINVRTVGQANIGDPGAQWVDVSLPE</sequence>
<dbReference type="Pfam" id="PF13385">
    <property type="entry name" value="Laminin_G_3"/>
    <property type="match status" value="1"/>
</dbReference>
<dbReference type="Gene3D" id="2.60.40.10">
    <property type="entry name" value="Immunoglobulins"/>
    <property type="match status" value="2"/>
</dbReference>
<evidence type="ECO:0000259" key="3">
    <source>
        <dbReference type="Pfam" id="PF19190"/>
    </source>
</evidence>
<dbReference type="InterPro" id="IPR013320">
    <property type="entry name" value="ConA-like_dom_sf"/>
</dbReference>
<dbReference type="PROSITE" id="PS51257">
    <property type="entry name" value="PROKAR_LIPOPROTEIN"/>
    <property type="match status" value="1"/>
</dbReference>
<dbReference type="Pfam" id="PF19190">
    <property type="entry name" value="BACON_2"/>
    <property type="match status" value="1"/>
</dbReference>
<dbReference type="AlphaFoldDB" id="A0A9D9EC63"/>
<gene>
    <name evidence="4" type="ORF">IAC23_05085</name>
</gene>
<keyword evidence="1" id="KW-0732">Signal</keyword>
<dbReference type="EMBL" id="JADIMO010000062">
    <property type="protein sequence ID" value="MBO8445054.1"/>
    <property type="molecule type" value="Genomic_DNA"/>
</dbReference>
<dbReference type="Gene3D" id="2.60.120.200">
    <property type="match status" value="1"/>
</dbReference>
<dbReference type="InterPro" id="IPR024361">
    <property type="entry name" value="BACON"/>
</dbReference>
<accession>A0A9D9EC63</accession>